<evidence type="ECO:0000256" key="6">
    <source>
        <dbReference type="ARBA" id="ARBA00023010"/>
    </source>
</evidence>
<dbReference type="AlphaFoldDB" id="A0A9W8TZ44"/>
<accession>A0A9W8TZ44</accession>
<evidence type="ECO:0000313" key="12">
    <source>
        <dbReference type="Proteomes" id="UP001142393"/>
    </source>
</evidence>
<evidence type="ECO:0000313" key="11">
    <source>
        <dbReference type="EMBL" id="KAJ3986272.1"/>
    </source>
</evidence>
<reference evidence="11" key="1">
    <citation type="submission" date="2022-08" db="EMBL/GenBank/DDBJ databases">
        <authorList>
            <consortium name="DOE Joint Genome Institute"/>
            <person name="Min B."/>
            <person name="Riley R."/>
            <person name="Sierra-Patev S."/>
            <person name="Naranjo-Ortiz M."/>
            <person name="Looney B."/>
            <person name="Konkel Z."/>
            <person name="Slot J.C."/>
            <person name="Sakamoto Y."/>
            <person name="Steenwyk J.L."/>
            <person name="Rokas A."/>
            <person name="Carro J."/>
            <person name="Camarero S."/>
            <person name="Ferreira P."/>
            <person name="Molpeceres G."/>
            <person name="Ruiz-Duenas F.J."/>
            <person name="Serrano A."/>
            <person name="Henrissat B."/>
            <person name="Drula E."/>
            <person name="Hughes K.W."/>
            <person name="Mata J.L."/>
            <person name="Ishikawa N.K."/>
            <person name="Vargas-Isla R."/>
            <person name="Ushijima S."/>
            <person name="Smith C.A."/>
            <person name="Ahrendt S."/>
            <person name="Andreopoulos W."/>
            <person name="He G."/>
            <person name="Labutti K."/>
            <person name="Lipzen A."/>
            <person name="Ng V."/>
            <person name="Sandor L."/>
            <person name="Barry K."/>
            <person name="Martinez A.T."/>
            <person name="Xiao Y."/>
            <person name="Gibbons J.G."/>
            <person name="Terashima K."/>
            <person name="Hibbett D.S."/>
            <person name="Grigoriev I.V."/>
        </authorList>
    </citation>
    <scope>NUCLEOTIDE SEQUENCE</scope>
    <source>
        <strain evidence="11">TFB7829</strain>
    </source>
</reference>
<evidence type="ECO:0000256" key="5">
    <source>
        <dbReference type="ARBA" id="ARBA00022927"/>
    </source>
</evidence>
<keyword evidence="8 9" id="KW-0539">Nucleus</keyword>
<dbReference type="GO" id="GO:0031080">
    <property type="term" value="C:nuclear pore outer ring"/>
    <property type="evidence" value="ECO:0007669"/>
    <property type="project" value="TreeGrafter"/>
</dbReference>
<dbReference type="EMBL" id="MU801944">
    <property type="protein sequence ID" value="KAJ3986272.1"/>
    <property type="molecule type" value="Genomic_DNA"/>
</dbReference>
<dbReference type="GO" id="GO:0006406">
    <property type="term" value="P:mRNA export from nucleus"/>
    <property type="evidence" value="ECO:0007669"/>
    <property type="project" value="TreeGrafter"/>
</dbReference>
<evidence type="ECO:0000256" key="9">
    <source>
        <dbReference type="RuleBase" id="RU365073"/>
    </source>
</evidence>
<dbReference type="Proteomes" id="UP001163850">
    <property type="component" value="Unassembled WGS sequence"/>
</dbReference>
<dbReference type="Pfam" id="PF07575">
    <property type="entry name" value="Nucleopor_Nup85"/>
    <property type="match status" value="1"/>
</dbReference>
<keyword evidence="12" id="KW-1185">Reference proteome</keyword>
<comment type="similarity">
    <text evidence="2 9">Belongs to the nucleoporin Nup85 family.</text>
</comment>
<dbReference type="InterPro" id="IPR011502">
    <property type="entry name" value="Nucleoporin_Nup85"/>
</dbReference>
<reference evidence="10" key="2">
    <citation type="submission" date="2022-08" db="EMBL/GenBank/DDBJ databases">
        <authorList>
            <consortium name="DOE Joint Genome Institute"/>
            <person name="Min B."/>
            <person name="Sierra-Patev S."/>
            <person name="Naranjo-Ortiz M."/>
            <person name="Looney B."/>
            <person name="Konkel Z."/>
            <person name="Slot J.C."/>
            <person name="Sakamoto Y."/>
            <person name="Steenwyk J.L."/>
            <person name="Rokas A."/>
            <person name="Carro J."/>
            <person name="Camarero S."/>
            <person name="Ferreira P."/>
            <person name="Molpeceres G."/>
            <person name="Ruiz-duenas F.J."/>
            <person name="Serrano A."/>
            <person name="Henrissat B."/>
            <person name="Drula E."/>
            <person name="Hughes K.W."/>
            <person name="Mata J.L."/>
            <person name="Ishikawa N.K."/>
            <person name="Vargas-Isla R."/>
            <person name="Ushijima S."/>
            <person name="Smith C.A."/>
            <person name="Ahrendt S."/>
            <person name="Andreopoulos W."/>
            <person name="He G."/>
            <person name="LaButti K."/>
            <person name="Lipzen A."/>
            <person name="Ng V."/>
            <person name="Riley R."/>
            <person name="Sandor L."/>
            <person name="Barry K."/>
            <person name="Martinez A.T."/>
            <person name="Xiao Y."/>
            <person name="Gibbons J.G."/>
            <person name="Terashima K."/>
            <person name="Hibbett D.S."/>
            <person name="Grigoriev I.V."/>
        </authorList>
    </citation>
    <scope>NUCLEOTIDE SEQUENCE</scope>
    <source>
        <strain evidence="10">TFB7810</strain>
    </source>
</reference>
<keyword evidence="3 9" id="KW-0813">Transport</keyword>
<dbReference type="PANTHER" id="PTHR13373">
    <property type="entry name" value="FROUNT PROTEIN-RELATED"/>
    <property type="match status" value="1"/>
</dbReference>
<evidence type="ECO:0000256" key="7">
    <source>
        <dbReference type="ARBA" id="ARBA00023132"/>
    </source>
</evidence>
<comment type="caution">
    <text evidence="10">The sequence shown here is derived from an EMBL/GenBank/DDBJ whole genome shotgun (WGS) entry which is preliminary data.</text>
</comment>
<organism evidence="10 12">
    <name type="scientific">Lentinula detonsa</name>
    <dbReference type="NCBI Taxonomy" id="2804962"/>
    <lineage>
        <taxon>Eukaryota</taxon>
        <taxon>Fungi</taxon>
        <taxon>Dikarya</taxon>
        <taxon>Basidiomycota</taxon>
        <taxon>Agaricomycotina</taxon>
        <taxon>Agaricomycetes</taxon>
        <taxon>Agaricomycetidae</taxon>
        <taxon>Agaricales</taxon>
        <taxon>Marasmiineae</taxon>
        <taxon>Omphalotaceae</taxon>
        <taxon>Lentinula</taxon>
    </lineage>
</organism>
<evidence type="ECO:0000256" key="4">
    <source>
        <dbReference type="ARBA" id="ARBA00022816"/>
    </source>
</evidence>
<keyword evidence="4 9" id="KW-0509">mRNA transport</keyword>
<dbReference type="GO" id="GO:0031965">
    <property type="term" value="C:nuclear membrane"/>
    <property type="evidence" value="ECO:0007669"/>
    <property type="project" value="UniProtKB-UniRule"/>
</dbReference>
<keyword evidence="6 9" id="KW-0811">Translocation</keyword>
<protein>
    <recommendedName>
        <fullName evidence="9">Nuclear pore complex protein Nup85</fullName>
    </recommendedName>
</protein>
<name>A0A9W8TZ44_9AGAR</name>
<dbReference type="Proteomes" id="UP001142393">
    <property type="component" value="Unassembled WGS sequence"/>
</dbReference>
<dbReference type="GO" id="GO:0006606">
    <property type="term" value="P:protein import into nucleus"/>
    <property type="evidence" value="ECO:0007669"/>
    <property type="project" value="TreeGrafter"/>
</dbReference>
<keyword evidence="9" id="KW-0472">Membrane</keyword>
<dbReference type="EMBL" id="JANVFU010000005">
    <property type="protein sequence ID" value="KAJ3745770.1"/>
    <property type="molecule type" value="Genomic_DNA"/>
</dbReference>
<evidence type="ECO:0000256" key="8">
    <source>
        <dbReference type="ARBA" id="ARBA00023242"/>
    </source>
</evidence>
<sequence>MAIKHVELVPPLVEAGKISELVQSGRAVAASLSPSDNSLAVYIVPLDLSTSKTSITKQDEAVYFATYDDVPSSERRLFIADTLVIFSMFKSMLHDAKLRDPSWLQTRQALEIIRKLSVDYVNFIKECWIHTSQPLSRPEPLQLSSEHYRSLYAMFSLFVVLFVPEPGYEDAPVGEELMEWLNIHFIEPSSEEGDQLSSLDRPWKDENFWPYLTRSTLRGLSKASLFFLDSLLQHPSEDLQDLIKMLIPVVESHPRLSQFTTERDFAYASRKWKDRVKALRVEMDRVPEESRHDDYYNWWDSLSDVLGILEGRGEVIQRVCEELGADWKEVCAAWGIFVDARLRRQDLSDVVADVLDSMPPDPTSPEDMLLSCLFSGHTEQALKHASSFDLWLSAHLADIMEPLGLLDAELDSESLGVSRRDECVLAYADYLHSDPSLWRITIAYLYSCGKVGEEQGDQVLMRVPLQLDDPGHSPDRLAEIVKEISATCWEYGRESVRRAVCKIASTALVRSQDYGLAISYSISAEDWTGLGRIIDAVLNEYIQNGPAVFASHASKIAPSLDEMHSNSRTGELFAHRLMFTVRYSQIQKMRLEQDYSNAASDLVVLLRDEIAPRSWWPVLLCDSVEFLQYNPKLLFSFSDAIELLKKLEEIFIRSSQGSGNDYLTVLIRTLQGGGEKEALERLKTVRLAIARYFARCTVGHR</sequence>
<comment type="subunit">
    <text evidence="9">Component of the nuclear pore complex (NPC).</text>
</comment>
<accession>A0AA38UTI7</accession>
<dbReference type="PANTHER" id="PTHR13373:SF21">
    <property type="entry name" value="NUCLEAR PORE COMPLEX PROTEIN NUP85"/>
    <property type="match status" value="1"/>
</dbReference>
<reference evidence="10 12" key="3">
    <citation type="journal article" date="2023" name="Proc. Natl. Acad. Sci. U.S.A.">
        <title>A global phylogenomic analysis of the shiitake genus Lentinula.</title>
        <authorList>
            <person name="Sierra-Patev S."/>
            <person name="Min B."/>
            <person name="Naranjo-Ortiz M."/>
            <person name="Looney B."/>
            <person name="Konkel Z."/>
            <person name="Slot J.C."/>
            <person name="Sakamoto Y."/>
            <person name="Steenwyk J.L."/>
            <person name="Rokas A."/>
            <person name="Carro J."/>
            <person name="Camarero S."/>
            <person name="Ferreira P."/>
            <person name="Molpeceres G."/>
            <person name="Ruiz-Duenas F.J."/>
            <person name="Serrano A."/>
            <person name="Henrissat B."/>
            <person name="Drula E."/>
            <person name="Hughes K.W."/>
            <person name="Mata J.L."/>
            <person name="Ishikawa N.K."/>
            <person name="Vargas-Isla R."/>
            <person name="Ushijima S."/>
            <person name="Smith C.A."/>
            <person name="Donoghue J."/>
            <person name="Ahrendt S."/>
            <person name="Andreopoulos W."/>
            <person name="He G."/>
            <person name="LaButti K."/>
            <person name="Lipzen A."/>
            <person name="Ng V."/>
            <person name="Riley R."/>
            <person name="Sandor L."/>
            <person name="Barry K."/>
            <person name="Martinez A.T."/>
            <person name="Xiao Y."/>
            <person name="Gibbons J.G."/>
            <person name="Terashima K."/>
            <person name="Grigoriev I.V."/>
            <person name="Hibbett D."/>
        </authorList>
    </citation>
    <scope>NUCLEOTIDE SEQUENCE [LARGE SCALE GENOMIC DNA]</scope>
    <source>
        <strain evidence="10 12">TFB7810</strain>
    </source>
</reference>
<keyword evidence="5 9" id="KW-0653">Protein transport</keyword>
<evidence type="ECO:0000313" key="10">
    <source>
        <dbReference type="EMBL" id="KAJ3745770.1"/>
    </source>
</evidence>
<evidence type="ECO:0000256" key="1">
    <source>
        <dbReference type="ARBA" id="ARBA00004567"/>
    </source>
</evidence>
<dbReference type="GO" id="GO:0017056">
    <property type="term" value="F:structural constituent of nuclear pore"/>
    <property type="evidence" value="ECO:0007669"/>
    <property type="project" value="TreeGrafter"/>
</dbReference>
<comment type="subcellular location">
    <subcellularLocation>
        <location evidence="1 9">Nucleus</location>
        <location evidence="1 9">Nuclear pore complex</location>
    </subcellularLocation>
</comment>
<evidence type="ECO:0000256" key="3">
    <source>
        <dbReference type="ARBA" id="ARBA00022448"/>
    </source>
</evidence>
<keyword evidence="7 9" id="KW-0906">Nuclear pore complex</keyword>
<gene>
    <name evidence="10" type="ORF">DFH05DRAFT_1489390</name>
    <name evidence="11" type="ORF">F5890DRAFT_1504758</name>
</gene>
<proteinExistence type="inferred from homology"/>
<dbReference type="GO" id="GO:0045893">
    <property type="term" value="P:positive regulation of DNA-templated transcription"/>
    <property type="evidence" value="ECO:0007669"/>
    <property type="project" value="TreeGrafter"/>
</dbReference>
<evidence type="ECO:0000256" key="2">
    <source>
        <dbReference type="ARBA" id="ARBA00005573"/>
    </source>
</evidence>
<comment type="function">
    <text evidence="9">Functions as a component of the nuclear pore complex (NPC).</text>
</comment>